<organism evidence="1 2">
    <name type="scientific">Streptomyces pratisoli</name>
    <dbReference type="NCBI Taxonomy" id="3139917"/>
    <lineage>
        <taxon>Bacteria</taxon>
        <taxon>Bacillati</taxon>
        <taxon>Actinomycetota</taxon>
        <taxon>Actinomycetes</taxon>
        <taxon>Kitasatosporales</taxon>
        <taxon>Streptomycetaceae</taxon>
        <taxon>Streptomyces</taxon>
    </lineage>
</organism>
<evidence type="ECO:0000313" key="1">
    <source>
        <dbReference type="EMBL" id="MEJ8659711.1"/>
    </source>
</evidence>
<dbReference type="EMBL" id="JBBKAI010000002">
    <property type="protein sequence ID" value="MEJ8659711.1"/>
    <property type="molecule type" value="Genomic_DNA"/>
</dbReference>
<evidence type="ECO:0000313" key="2">
    <source>
        <dbReference type="Proteomes" id="UP001375539"/>
    </source>
</evidence>
<comment type="caution">
    <text evidence="1">The sequence shown here is derived from an EMBL/GenBank/DDBJ whole genome shotgun (WGS) entry which is preliminary data.</text>
</comment>
<keyword evidence="2" id="KW-1185">Reference proteome</keyword>
<proteinExistence type="predicted"/>
<name>A0ACC6QMX4_9ACTN</name>
<accession>A0ACC6QMX4</accession>
<gene>
    <name evidence="1" type="ORF">WKI58_24830</name>
</gene>
<reference evidence="1" key="1">
    <citation type="submission" date="2024-03" db="EMBL/GenBank/DDBJ databases">
        <title>Novel Streptomyces species of biotechnological and ecological value are a feature of Machair soil.</title>
        <authorList>
            <person name="Prole J.R."/>
            <person name="Goodfellow M."/>
            <person name="Allenby N."/>
            <person name="Ward A.C."/>
        </authorList>
    </citation>
    <scope>NUCLEOTIDE SEQUENCE</scope>
    <source>
        <strain evidence="1">MS1.AVA.4</strain>
    </source>
</reference>
<protein>
    <submittedName>
        <fullName evidence="1">Nitrate- and nitrite sensing domain-containing protein</fullName>
    </submittedName>
</protein>
<sequence length="1077" mass="113009">MRAPVQKKRPRGKGGMSGTASGPTAPQVPPAPQVPSASPEESAVHAAAAFAGPTAPSAPSAFPASVPPVVSAEARAASDPTLVPGGRPVRVRRRLVAGVAAVSLVVIAAGAPAILLASDDLTESQRLVTLAGVNRQAVTLAHSLADERDEVTAYIAAGREDQQGEKKDRREISGNGSARVDRQIDEIRGNVPADHADLGRDLAAVPSVRRTALTGKGSALEAYKAYTDIIAGLHALADDLAEKTPARAADAGRAPSALGLAVEQASATRGLLLAALSVPGPSNDGPSFDPITGLPVEDEDDAKTEAARNVLSGAAQQARVRELAALADFDQAASSEARSRLSATVTGPEVKTAEAYLGRLTDQPELSEKDRKSNREKLESALSARIEQMRGAESALASSQVERLEQLRDDDVTDLELRIALLGGCLLVTIGISAAVARSLTRPLAVLRIGAARLAATPEAGEPVRFTGRNDEFAQVVRSLNTLHGKLLDLGARAERLDAERGELTATREELAAQRAELQQRAAEVTDQLEKMRRTVSHTFVNLALRTLGLVERQLGVIEKLEEREQDPDRLATLFKLDHMATVMRRHSENLLVLAGSEHGHSHPGPVPLVDVMRAAVSEIERYERITIQSLPPHAHVAGFAADDLSHLVAELLENATSFSPPDAQVQLSGWLLESGEVMLSVQDEGIGMTADRLDDLNAKLAAPERPGDLEPGLDGEGLGLRVAGLLSRRHGIRVQLREQKQGGIAAVVVLPQALLPTGPPTATPQSAPVPGGAPALNLPGSVAEANSNALPGRRPSAGDPSTGDPSTGDPLAGDPLVAAAEDAVRAAESEQPRGVDQEAVNEAAPAEPGTTIPAPRREPEPPFGPEPVIPAARQEQEPTAEAEAGAFADEAERVFEPRPEYVFDDVSGPGPEYVSDDVPGQVSEPEDAYLSDDVPGHDAESESAPTPETTLQVRLPHPSPEPDAHERVADAADQSDHADMTGGDAGEAVTDKGLPKRTPKVVAPAGAPQERPRSVDAEDLRRRLGGFHQGAKDGRRDVEAEFAEATGRTESAAPTGTTEQKAQNEDSGDTVEEARS</sequence>
<dbReference type="Proteomes" id="UP001375539">
    <property type="component" value="Unassembled WGS sequence"/>
</dbReference>